<dbReference type="RefSeq" id="XP_060325398.1">
    <property type="nucleotide sequence ID" value="XM_060478190.1"/>
</dbReference>
<comment type="caution">
    <text evidence="2">The sequence shown here is derived from an EMBL/GenBank/DDBJ whole genome shotgun (WGS) entry which is preliminary data.</text>
</comment>
<accession>A0AA39MS38</accession>
<dbReference type="AlphaFoldDB" id="A0AA39MS38"/>
<dbReference type="GeneID" id="85361738"/>
<feature type="compositionally biased region" description="Basic and acidic residues" evidence="1">
    <location>
        <begin position="233"/>
        <end position="243"/>
    </location>
</feature>
<organism evidence="2 3">
    <name type="scientific">Armillaria tabescens</name>
    <name type="common">Ringless honey mushroom</name>
    <name type="synonym">Agaricus tabescens</name>
    <dbReference type="NCBI Taxonomy" id="1929756"/>
    <lineage>
        <taxon>Eukaryota</taxon>
        <taxon>Fungi</taxon>
        <taxon>Dikarya</taxon>
        <taxon>Basidiomycota</taxon>
        <taxon>Agaricomycotina</taxon>
        <taxon>Agaricomycetes</taxon>
        <taxon>Agaricomycetidae</taxon>
        <taxon>Agaricales</taxon>
        <taxon>Marasmiineae</taxon>
        <taxon>Physalacriaceae</taxon>
        <taxon>Desarmillaria</taxon>
    </lineage>
</organism>
<name>A0AA39MS38_ARMTA</name>
<feature type="compositionally biased region" description="Polar residues" evidence="1">
    <location>
        <begin position="39"/>
        <end position="68"/>
    </location>
</feature>
<feature type="region of interest" description="Disordered" evidence="1">
    <location>
        <begin position="261"/>
        <end position="286"/>
    </location>
</feature>
<gene>
    <name evidence="2" type="ORF">EV420DRAFT_1648571</name>
</gene>
<keyword evidence="3" id="KW-1185">Reference proteome</keyword>
<feature type="region of interest" description="Disordered" evidence="1">
    <location>
        <begin position="212"/>
        <end position="243"/>
    </location>
</feature>
<dbReference type="Proteomes" id="UP001175211">
    <property type="component" value="Unassembled WGS sequence"/>
</dbReference>
<dbReference type="EMBL" id="JAUEPS010000051">
    <property type="protein sequence ID" value="KAK0445051.1"/>
    <property type="molecule type" value="Genomic_DNA"/>
</dbReference>
<feature type="compositionally biased region" description="Polar residues" evidence="1">
    <location>
        <begin position="10"/>
        <end position="20"/>
    </location>
</feature>
<feature type="region of interest" description="Disordered" evidence="1">
    <location>
        <begin position="1"/>
        <end position="68"/>
    </location>
</feature>
<protein>
    <submittedName>
        <fullName evidence="2">Uncharacterized protein</fullName>
    </submittedName>
</protein>
<evidence type="ECO:0000256" key="1">
    <source>
        <dbReference type="SAM" id="MobiDB-lite"/>
    </source>
</evidence>
<sequence>MVDTEDQEDTLPTSVNQPSSRAHRRPPESSMPGNLRQGYPTTIPSVNPASTTGLAHVPSSSYNSSTVRTPDMMPLLGARSAPAKFTGKYDTVKRFIRQYKQMCAVYNVPDNEKCQRIIDYCSTRVTRFVEALDSFVKEDWTQLEKDILTYYDAELNESRYLVSDLDTLTDRWRSKGIYNLKRFKQYEIEFLTKANWLLHKGKITRDEQHTKFCESDDESDDDEIREKTRKRRKEQDNHWKEKLEEKDEVEELIGLLSSLEDGLGHRGHRSSSNSENRSYISTTTAS</sequence>
<evidence type="ECO:0000313" key="2">
    <source>
        <dbReference type="EMBL" id="KAK0445051.1"/>
    </source>
</evidence>
<evidence type="ECO:0000313" key="3">
    <source>
        <dbReference type="Proteomes" id="UP001175211"/>
    </source>
</evidence>
<proteinExistence type="predicted"/>
<reference evidence="2" key="1">
    <citation type="submission" date="2023-06" db="EMBL/GenBank/DDBJ databases">
        <authorList>
            <consortium name="Lawrence Berkeley National Laboratory"/>
            <person name="Ahrendt S."/>
            <person name="Sahu N."/>
            <person name="Indic B."/>
            <person name="Wong-Bajracharya J."/>
            <person name="Merenyi Z."/>
            <person name="Ke H.-M."/>
            <person name="Monk M."/>
            <person name="Kocsube S."/>
            <person name="Drula E."/>
            <person name="Lipzen A."/>
            <person name="Balint B."/>
            <person name="Henrissat B."/>
            <person name="Andreopoulos B."/>
            <person name="Martin F.M."/>
            <person name="Harder C.B."/>
            <person name="Rigling D."/>
            <person name="Ford K.L."/>
            <person name="Foster G.D."/>
            <person name="Pangilinan J."/>
            <person name="Papanicolaou A."/>
            <person name="Barry K."/>
            <person name="LaButti K."/>
            <person name="Viragh M."/>
            <person name="Koriabine M."/>
            <person name="Yan M."/>
            <person name="Riley R."/>
            <person name="Champramary S."/>
            <person name="Plett K.L."/>
            <person name="Tsai I.J."/>
            <person name="Slot J."/>
            <person name="Sipos G."/>
            <person name="Plett J."/>
            <person name="Nagy L.G."/>
            <person name="Grigoriev I.V."/>
        </authorList>
    </citation>
    <scope>NUCLEOTIDE SEQUENCE</scope>
    <source>
        <strain evidence="2">CCBAS 213</strain>
    </source>
</reference>